<dbReference type="EMBL" id="VRMN01000001">
    <property type="protein sequence ID" value="KAA8498401.1"/>
    <property type="molecule type" value="Genomic_DNA"/>
</dbReference>
<evidence type="ECO:0000313" key="4">
    <source>
        <dbReference type="Proteomes" id="UP000324585"/>
    </source>
</evidence>
<sequence>MAFVGHTGTSGAGSQLAAQKRTHRVAACDVRMSERADAGTPSAKGTASVLAPGSRPIDQEKKLLLNPERGLEVLPVQVGVWSWGDRYWGYGGADFGEQQAQEAYNALLAHGLGWMDSAEVYGLGLSEKLLRKFDDARPRTLEKPMVATKFAPLPWRLTGRSVPGALRASLSRLGRPKVELYMQHWPGFLFNALSNDMYLDGLAQCYHQNLADAIGVSNFQVSRLRAAHARLKADGVPLVSNQVHYSLAYRACERNGVLETCRELGVQLFAYSPLAQGLLTGKYTEKNASKPGGARNLIFNQELLQQVQPTVDALRRIGEERDKSPAQVAINWLLCQGVTPIVGVKTAQQADSLAGAVGWRLNDGEIDELDKMSRKITAMKGFPAENL</sequence>
<evidence type="ECO:0000259" key="2">
    <source>
        <dbReference type="Pfam" id="PF00248"/>
    </source>
</evidence>
<dbReference type="Pfam" id="PF00248">
    <property type="entry name" value="Aldo_ket_red"/>
    <property type="match status" value="1"/>
</dbReference>
<dbReference type="PANTHER" id="PTHR43625">
    <property type="entry name" value="AFLATOXIN B1 ALDEHYDE REDUCTASE"/>
    <property type="match status" value="1"/>
</dbReference>
<dbReference type="InterPro" id="IPR036812">
    <property type="entry name" value="NAD(P)_OxRdtase_dom_sf"/>
</dbReference>
<proteinExistence type="predicted"/>
<keyword evidence="1" id="KW-0560">Oxidoreductase</keyword>
<dbReference type="GO" id="GO:0005737">
    <property type="term" value="C:cytoplasm"/>
    <property type="evidence" value="ECO:0007669"/>
    <property type="project" value="TreeGrafter"/>
</dbReference>
<reference evidence="4" key="1">
    <citation type="journal article" date="2019" name="Nat. Commun.">
        <title>Expansion of phycobilisome linker gene families in mesophilic red algae.</title>
        <authorList>
            <person name="Lee J."/>
            <person name="Kim D."/>
            <person name="Bhattacharya D."/>
            <person name="Yoon H.S."/>
        </authorList>
    </citation>
    <scope>NUCLEOTIDE SEQUENCE [LARGE SCALE GENOMIC DNA]</scope>
    <source>
        <strain evidence="4">CCMP 1328</strain>
    </source>
</reference>
<dbReference type="OMA" id="GIWGNEA"/>
<organism evidence="3 4">
    <name type="scientific">Porphyridium purpureum</name>
    <name type="common">Red alga</name>
    <name type="synonym">Porphyridium cruentum</name>
    <dbReference type="NCBI Taxonomy" id="35688"/>
    <lineage>
        <taxon>Eukaryota</taxon>
        <taxon>Rhodophyta</taxon>
        <taxon>Bangiophyceae</taxon>
        <taxon>Porphyridiales</taxon>
        <taxon>Porphyridiaceae</taxon>
        <taxon>Porphyridium</taxon>
    </lineage>
</organism>
<dbReference type="AlphaFoldDB" id="A0A5J4Z3E7"/>
<dbReference type="InterPro" id="IPR050791">
    <property type="entry name" value="Aldo-Keto_reductase"/>
</dbReference>
<dbReference type="CDD" id="cd19093">
    <property type="entry name" value="AKR_AtPLR-like"/>
    <property type="match status" value="1"/>
</dbReference>
<comment type="caution">
    <text evidence="3">The sequence shown here is derived from an EMBL/GenBank/DDBJ whole genome shotgun (WGS) entry which is preliminary data.</text>
</comment>
<name>A0A5J4Z3E7_PORPP</name>
<keyword evidence="4" id="KW-1185">Reference proteome</keyword>
<dbReference type="PANTHER" id="PTHR43625:SF88">
    <property type="entry name" value="OS07G0143000 PROTEIN"/>
    <property type="match status" value="1"/>
</dbReference>
<dbReference type="Gene3D" id="3.20.20.100">
    <property type="entry name" value="NADP-dependent oxidoreductase domain"/>
    <property type="match status" value="1"/>
</dbReference>
<feature type="domain" description="NADP-dependent oxidoreductase" evidence="2">
    <location>
        <begin position="76"/>
        <end position="372"/>
    </location>
</feature>
<dbReference type="InterPro" id="IPR020471">
    <property type="entry name" value="AKR"/>
</dbReference>
<dbReference type="GO" id="GO:0016491">
    <property type="term" value="F:oxidoreductase activity"/>
    <property type="evidence" value="ECO:0007669"/>
    <property type="project" value="UniProtKB-KW"/>
</dbReference>
<dbReference type="Proteomes" id="UP000324585">
    <property type="component" value="Unassembled WGS sequence"/>
</dbReference>
<evidence type="ECO:0000313" key="3">
    <source>
        <dbReference type="EMBL" id="KAA8498401.1"/>
    </source>
</evidence>
<dbReference type="OrthoDB" id="2310150at2759"/>
<dbReference type="InterPro" id="IPR023210">
    <property type="entry name" value="NADP_OxRdtase_dom"/>
</dbReference>
<gene>
    <name evidence="3" type="ORF">FVE85_5986</name>
</gene>
<evidence type="ECO:0000256" key="1">
    <source>
        <dbReference type="ARBA" id="ARBA00023002"/>
    </source>
</evidence>
<protein>
    <submittedName>
        <fullName evidence="3">Putative oxidoreductase, chloroplastic</fullName>
    </submittedName>
</protein>
<accession>A0A5J4Z3E7</accession>
<dbReference type="SUPFAM" id="SSF51430">
    <property type="entry name" value="NAD(P)-linked oxidoreductase"/>
    <property type="match status" value="1"/>
</dbReference>
<dbReference type="PRINTS" id="PR00069">
    <property type="entry name" value="ALDKETRDTASE"/>
</dbReference>